<proteinExistence type="predicted"/>
<evidence type="ECO:0000313" key="2">
    <source>
        <dbReference type="WBParaSite" id="JU765_v2.g8323.t1"/>
    </source>
</evidence>
<reference evidence="2" key="1">
    <citation type="submission" date="2022-11" db="UniProtKB">
        <authorList>
            <consortium name="WormBaseParasite"/>
        </authorList>
    </citation>
    <scope>IDENTIFICATION</scope>
</reference>
<organism evidence="1 2">
    <name type="scientific">Panagrolaimus sp. JU765</name>
    <dbReference type="NCBI Taxonomy" id="591449"/>
    <lineage>
        <taxon>Eukaryota</taxon>
        <taxon>Metazoa</taxon>
        <taxon>Ecdysozoa</taxon>
        <taxon>Nematoda</taxon>
        <taxon>Chromadorea</taxon>
        <taxon>Rhabditida</taxon>
        <taxon>Tylenchina</taxon>
        <taxon>Panagrolaimomorpha</taxon>
        <taxon>Panagrolaimoidea</taxon>
        <taxon>Panagrolaimidae</taxon>
        <taxon>Panagrolaimus</taxon>
    </lineage>
</organism>
<sequence>MTPKKVALVGCGNWGSAIARIVGETSIANPDLFDPTIKMWVYEEDVDGRKLSEIINQDHENVKYLPGVKLPENVIGITDVVESCKDADILIFCIPHQFVTKICEELKGKIKSDAIGISLIKGLSMQNTNGIKLVSDEIKDILNIEVAVLMGANLASEVAQDHYCEATIGTRNREKDGKLLKTLFHTDNFRINVVDDIEAVELCGALKNIVACGAGFSDGLGYGNNMKAAVIRLGMMEIIKFVNQFYPGAQLSTFFESCGLADLVTTCHGGRNLRICIEYAKTRKSMIELEKELLNGQSAQGPLTAGEVYEVLEKAKSLEQYPVFVAVHRICTGEIQPEEFIDYLQNHPEHE</sequence>
<evidence type="ECO:0000313" key="1">
    <source>
        <dbReference type="Proteomes" id="UP000887576"/>
    </source>
</evidence>
<name>A0AC34RMN2_9BILA</name>
<protein>
    <submittedName>
        <fullName evidence="2">Glycerol-3-phosphate dehydrogenase [NAD(+)]</fullName>
    </submittedName>
</protein>
<dbReference type="Proteomes" id="UP000887576">
    <property type="component" value="Unplaced"/>
</dbReference>
<dbReference type="WBParaSite" id="JU765_v2.g8323.t1">
    <property type="protein sequence ID" value="JU765_v2.g8323.t1"/>
    <property type="gene ID" value="JU765_v2.g8323"/>
</dbReference>
<accession>A0AC34RMN2</accession>